<dbReference type="EMBL" id="FNZM01000012">
    <property type="protein sequence ID" value="SEJ98511.1"/>
    <property type="molecule type" value="Genomic_DNA"/>
</dbReference>
<organism evidence="1 2">
    <name type="scientific">Paraburkholderia tropica</name>
    <dbReference type="NCBI Taxonomy" id="92647"/>
    <lineage>
        <taxon>Bacteria</taxon>
        <taxon>Pseudomonadati</taxon>
        <taxon>Pseudomonadota</taxon>
        <taxon>Betaproteobacteria</taxon>
        <taxon>Burkholderiales</taxon>
        <taxon>Burkholderiaceae</taxon>
        <taxon>Paraburkholderia</taxon>
    </lineage>
</organism>
<accession>A0AAQ1JVM8</accession>
<evidence type="ECO:0000313" key="1">
    <source>
        <dbReference type="EMBL" id="SEJ98511.1"/>
    </source>
</evidence>
<proteinExistence type="predicted"/>
<name>A0AAQ1JVM8_9BURK</name>
<reference evidence="1 2" key="1">
    <citation type="submission" date="2016-10" db="EMBL/GenBank/DDBJ databases">
        <authorList>
            <person name="Varghese N."/>
            <person name="Submissions S."/>
        </authorList>
    </citation>
    <scope>NUCLEOTIDE SEQUENCE [LARGE SCALE GENOMIC DNA]</scope>
    <source>
        <strain evidence="1 2">LMG 22274</strain>
    </source>
</reference>
<comment type="caution">
    <text evidence="1">The sequence shown here is derived from an EMBL/GenBank/DDBJ whole genome shotgun (WGS) entry which is preliminary data.</text>
</comment>
<evidence type="ECO:0000313" key="2">
    <source>
        <dbReference type="Proteomes" id="UP000183529"/>
    </source>
</evidence>
<protein>
    <submittedName>
        <fullName evidence="1">Uncharacterized protein</fullName>
    </submittedName>
</protein>
<gene>
    <name evidence="1" type="ORF">SAMN05216550_11271</name>
</gene>
<dbReference type="AlphaFoldDB" id="A0AAQ1JVM8"/>
<dbReference type="Proteomes" id="UP000183529">
    <property type="component" value="Unassembled WGS sequence"/>
</dbReference>
<sequence length="124" mass="14210">MLTDRLYRRYLRAEELEPALKLMAQAREIFAQKPAKTSIEWDAAMLADPERSRLNPDQPSLADVFSSYFDRFADACASAKSFVDAFNIYQPVRTVITDLAGFARDKNKPLEEYDALEGAPMWLR</sequence>